<evidence type="ECO:0000313" key="4">
    <source>
        <dbReference type="Proteomes" id="UP000221024"/>
    </source>
</evidence>
<keyword evidence="4" id="KW-1185">Reference proteome</keyword>
<comment type="caution">
    <text evidence="3">The sequence shown here is derived from an EMBL/GenBank/DDBJ whole genome shotgun (WGS) entry which is preliminary data.</text>
</comment>
<evidence type="ECO:0000256" key="1">
    <source>
        <dbReference type="SAM" id="SignalP"/>
    </source>
</evidence>
<evidence type="ECO:0000259" key="2">
    <source>
        <dbReference type="Pfam" id="PF07995"/>
    </source>
</evidence>
<name>A0A2H3NMW6_9BACT</name>
<reference evidence="3 4" key="1">
    <citation type="submission" date="2017-10" db="EMBL/GenBank/DDBJ databases">
        <title>Draft genome of Longimonas halophila.</title>
        <authorList>
            <person name="Goh K.M."/>
            <person name="Shamsir M.S."/>
            <person name="Lim S.W."/>
        </authorList>
    </citation>
    <scope>NUCLEOTIDE SEQUENCE [LARGE SCALE GENOMIC DNA]</scope>
    <source>
        <strain evidence="3 4">KCTC 42399</strain>
    </source>
</reference>
<keyword evidence="1" id="KW-0732">Signal</keyword>
<gene>
    <name evidence="3" type="ORF">CRI93_05325</name>
</gene>
<dbReference type="PROSITE" id="PS51257">
    <property type="entry name" value="PROKAR_LIPOPROTEIN"/>
    <property type="match status" value="1"/>
</dbReference>
<dbReference type="Pfam" id="PF07995">
    <property type="entry name" value="GSDH"/>
    <property type="match status" value="1"/>
</dbReference>
<dbReference type="PANTHER" id="PTHR19328">
    <property type="entry name" value="HEDGEHOG-INTERACTING PROTEIN"/>
    <property type="match status" value="1"/>
</dbReference>
<dbReference type="OrthoDB" id="9770043at2"/>
<dbReference type="Gene3D" id="2.120.10.30">
    <property type="entry name" value="TolB, C-terminal domain"/>
    <property type="match status" value="1"/>
</dbReference>
<dbReference type="SUPFAM" id="SSF50952">
    <property type="entry name" value="Soluble quinoprotein glucose dehydrogenase"/>
    <property type="match status" value="1"/>
</dbReference>
<evidence type="ECO:0000313" key="3">
    <source>
        <dbReference type="EMBL" id="PEN07869.1"/>
    </source>
</evidence>
<accession>A0A2H3NMW6</accession>
<dbReference type="InterPro" id="IPR011042">
    <property type="entry name" value="6-blade_b-propeller_TolB-like"/>
</dbReference>
<feature type="domain" description="Glucose/Sorbosone dehydrogenase" evidence="2">
    <location>
        <begin position="68"/>
        <end position="396"/>
    </location>
</feature>
<dbReference type="EMBL" id="PDEP01000004">
    <property type="protein sequence ID" value="PEN07869.1"/>
    <property type="molecule type" value="Genomic_DNA"/>
</dbReference>
<dbReference type="InterPro" id="IPR011041">
    <property type="entry name" value="Quinoprot_gluc/sorb_DH_b-prop"/>
</dbReference>
<dbReference type="Proteomes" id="UP000221024">
    <property type="component" value="Unassembled WGS sequence"/>
</dbReference>
<protein>
    <submittedName>
        <fullName evidence="3">Pyrroloquinoline-quinone glucose dehydrogenase</fullName>
    </submittedName>
</protein>
<dbReference type="PANTHER" id="PTHR19328:SF75">
    <property type="entry name" value="ALDOSE SUGAR DEHYDROGENASE YLII"/>
    <property type="match status" value="1"/>
</dbReference>
<dbReference type="InterPro" id="IPR012938">
    <property type="entry name" value="Glc/Sorbosone_DH"/>
</dbReference>
<feature type="signal peptide" evidence="1">
    <location>
        <begin position="1"/>
        <end position="31"/>
    </location>
</feature>
<organism evidence="3 4">
    <name type="scientific">Longimonas halophila</name>
    <dbReference type="NCBI Taxonomy" id="1469170"/>
    <lineage>
        <taxon>Bacteria</taxon>
        <taxon>Pseudomonadati</taxon>
        <taxon>Rhodothermota</taxon>
        <taxon>Rhodothermia</taxon>
        <taxon>Rhodothermales</taxon>
        <taxon>Salisaetaceae</taxon>
        <taxon>Longimonas</taxon>
    </lineage>
</organism>
<dbReference type="AlphaFoldDB" id="A0A2H3NMW6"/>
<sequence>MRTIGFHSVLVILGAALLAGCGGNASSDVSAADNSADSDTSASQGEIVVDLVESEELDFQVVQLADNLENPWGIAFLPDGDMLVTERPGRLNRVSPDGSVTPLSGLPEIRSVNQGGLLDVVLHPDYENTGWIYFTYSNPQGEEVTTTTIARAQLEGDALTNMETLYVQDPPKEPGRHYGSRIVFLEDGTFLASIGDRGLRDPAQDTQDDAGVLLRLNADGSVPSDNPFVDDDSVNDAHFSYGHRNPQGIIRHPETGTIWAHEHGPRGGDELNLIEAGNNYGWPEATYGREYDADEPVGVDPDQTDRFVEPVIQWTPSIAPSGLAVYDGDAFPEWQGNLFVGALAYQQVRRVVLDGNEVTHQETLLANELGRIRDVRTGPDGFIYLLTDDASGGIFRLEPVE</sequence>
<feature type="chain" id="PRO_5013897662" evidence="1">
    <location>
        <begin position="32"/>
        <end position="401"/>
    </location>
</feature>
<proteinExistence type="predicted"/>